<dbReference type="Pfam" id="PF21791">
    <property type="entry name" value="MDHAR3-like_C"/>
    <property type="match status" value="1"/>
</dbReference>
<evidence type="ECO:0000256" key="1">
    <source>
        <dbReference type="ARBA" id="ARBA00001974"/>
    </source>
</evidence>
<dbReference type="EC" id="1.6.5.4" evidence="15"/>
<evidence type="ECO:0000256" key="6">
    <source>
        <dbReference type="ARBA" id="ARBA00022630"/>
    </source>
</evidence>
<dbReference type="PRINTS" id="PR00411">
    <property type="entry name" value="PNDRDTASEI"/>
</dbReference>
<dbReference type="GO" id="GO:0003735">
    <property type="term" value="F:structural constituent of ribosome"/>
    <property type="evidence" value="ECO:0007669"/>
    <property type="project" value="InterPro"/>
</dbReference>
<name>A0A5J4ZG48_9ASTE</name>
<dbReference type="InterPro" id="IPR038716">
    <property type="entry name" value="P1/P2_N_sf"/>
</dbReference>
<dbReference type="InterPro" id="IPR050446">
    <property type="entry name" value="FAD-oxidoreductase/Apoptosis"/>
</dbReference>
<dbReference type="SUPFAM" id="SSF55424">
    <property type="entry name" value="FAD/NAD-linked reductases, dimerisation (C-terminal) domain"/>
    <property type="match status" value="1"/>
</dbReference>
<gene>
    <name evidence="20" type="ORF">F0562_016798</name>
</gene>
<dbReference type="Pfam" id="PF07992">
    <property type="entry name" value="Pyr_redox_2"/>
    <property type="match status" value="1"/>
</dbReference>
<comment type="function">
    <text evidence="2">Plays an important role in the elongation step of protein synthesis.</text>
</comment>
<dbReference type="Pfam" id="PF00428">
    <property type="entry name" value="Ribosomal_60s"/>
    <property type="match status" value="1"/>
</dbReference>
<dbReference type="AlphaFoldDB" id="A0A5J4ZG48"/>
<dbReference type="PANTHER" id="PTHR43557:SF5">
    <property type="entry name" value="MONODEHYDROASCORBATE REDUCTASE 1, PEROXISOMAL"/>
    <property type="match status" value="1"/>
</dbReference>
<keyword evidence="12" id="KW-0687">Ribonucleoprotein</keyword>
<keyword evidence="9" id="KW-0689">Ribosomal protein</keyword>
<evidence type="ECO:0000256" key="7">
    <source>
        <dbReference type="ARBA" id="ARBA00022827"/>
    </source>
</evidence>
<evidence type="ECO:0000256" key="15">
    <source>
        <dbReference type="ARBA" id="ARBA00038920"/>
    </source>
</evidence>
<comment type="similarity">
    <text evidence="3">Belongs to the eukaryotic ribosomal protein P1/P2 family.</text>
</comment>
<dbReference type="InterPro" id="IPR016156">
    <property type="entry name" value="FAD/NAD-linked_Rdtase_dimer_sf"/>
</dbReference>
<dbReference type="FunFam" id="3.50.50.60:FF:000155">
    <property type="entry name" value="Monodehydroascorbate reductase 3"/>
    <property type="match status" value="1"/>
</dbReference>
<organism evidence="20 21">
    <name type="scientific">Nyssa sinensis</name>
    <dbReference type="NCBI Taxonomy" id="561372"/>
    <lineage>
        <taxon>Eukaryota</taxon>
        <taxon>Viridiplantae</taxon>
        <taxon>Streptophyta</taxon>
        <taxon>Embryophyta</taxon>
        <taxon>Tracheophyta</taxon>
        <taxon>Spermatophyta</taxon>
        <taxon>Magnoliopsida</taxon>
        <taxon>eudicotyledons</taxon>
        <taxon>Gunneridae</taxon>
        <taxon>Pentapetalae</taxon>
        <taxon>asterids</taxon>
        <taxon>Cornales</taxon>
        <taxon>Nyssaceae</taxon>
        <taxon>Nyssa</taxon>
    </lineage>
</organism>
<dbReference type="InterPro" id="IPR023753">
    <property type="entry name" value="FAD/NAD-binding_dom"/>
</dbReference>
<evidence type="ECO:0000256" key="11">
    <source>
        <dbReference type="ARBA" id="ARBA00023027"/>
    </source>
</evidence>
<dbReference type="Proteomes" id="UP000325577">
    <property type="component" value="Linkage Group LG8"/>
</dbReference>
<keyword evidence="11" id="KW-0520">NAD</keyword>
<dbReference type="HAMAP" id="MF_01478">
    <property type="entry name" value="Ribosomal_L12_arch"/>
    <property type="match status" value="1"/>
</dbReference>
<feature type="compositionally biased region" description="Basic and acidic residues" evidence="17">
    <location>
        <begin position="526"/>
        <end position="535"/>
    </location>
</feature>
<dbReference type="GO" id="GO:0002182">
    <property type="term" value="P:cytoplasmic translational elongation"/>
    <property type="evidence" value="ECO:0007669"/>
    <property type="project" value="InterPro"/>
</dbReference>
<feature type="domain" description="Monodehydroascorbate reductase 3-like C-terminal" evidence="19">
    <location>
        <begin position="369"/>
        <end position="439"/>
    </location>
</feature>
<dbReference type="EMBL" id="CM018051">
    <property type="protein sequence ID" value="KAA8516696.1"/>
    <property type="molecule type" value="Genomic_DNA"/>
</dbReference>
<keyword evidence="6" id="KW-0285">Flavoprotein</keyword>
<evidence type="ECO:0000256" key="12">
    <source>
        <dbReference type="ARBA" id="ARBA00023274"/>
    </source>
</evidence>
<evidence type="ECO:0000259" key="18">
    <source>
        <dbReference type="Pfam" id="PF07992"/>
    </source>
</evidence>
<evidence type="ECO:0000313" key="20">
    <source>
        <dbReference type="EMBL" id="KAA8516696.1"/>
    </source>
</evidence>
<evidence type="ECO:0000256" key="5">
    <source>
        <dbReference type="ARBA" id="ARBA00011266"/>
    </source>
</evidence>
<evidence type="ECO:0000256" key="9">
    <source>
        <dbReference type="ARBA" id="ARBA00022980"/>
    </source>
</evidence>
<dbReference type="Gene3D" id="1.10.10.1410">
    <property type="match status" value="1"/>
</dbReference>
<dbReference type="GO" id="GO:0016656">
    <property type="term" value="F:monodehydroascorbate reductase (NADH) activity"/>
    <property type="evidence" value="ECO:0007669"/>
    <property type="project" value="UniProtKB-EC"/>
</dbReference>
<protein>
    <recommendedName>
        <fullName evidence="15">monodehydroascorbate reductase (NADH)</fullName>
        <ecNumber evidence="15">1.6.5.4</ecNumber>
    </recommendedName>
</protein>
<reference evidence="20 21" key="1">
    <citation type="submission" date="2019-09" db="EMBL/GenBank/DDBJ databases">
        <title>A chromosome-level genome assembly of the Chinese tupelo Nyssa sinensis.</title>
        <authorList>
            <person name="Yang X."/>
            <person name="Kang M."/>
            <person name="Yang Y."/>
            <person name="Xiong H."/>
            <person name="Wang M."/>
            <person name="Zhang Z."/>
            <person name="Wang Z."/>
            <person name="Wu H."/>
            <person name="Ma T."/>
            <person name="Liu J."/>
            <person name="Xi Z."/>
        </authorList>
    </citation>
    <scope>NUCLEOTIDE SEQUENCE [LARGE SCALE GENOMIC DNA]</scope>
    <source>
        <strain evidence="20">J267</strain>
        <tissue evidence="20">Leaf</tissue>
    </source>
</reference>
<evidence type="ECO:0000256" key="14">
    <source>
        <dbReference type="ARBA" id="ARBA00037189"/>
    </source>
</evidence>
<dbReference type="GO" id="GO:0022625">
    <property type="term" value="C:cytosolic large ribosomal subunit"/>
    <property type="evidence" value="ECO:0007669"/>
    <property type="project" value="InterPro"/>
</dbReference>
<keyword evidence="21" id="KW-1185">Reference proteome</keyword>
<evidence type="ECO:0000313" key="21">
    <source>
        <dbReference type="Proteomes" id="UP000325577"/>
    </source>
</evidence>
<dbReference type="InterPro" id="IPR036188">
    <property type="entry name" value="FAD/NAD-bd_sf"/>
</dbReference>
<evidence type="ECO:0000256" key="8">
    <source>
        <dbReference type="ARBA" id="ARBA00022857"/>
    </source>
</evidence>
<evidence type="ECO:0000256" key="17">
    <source>
        <dbReference type="SAM" id="MobiDB-lite"/>
    </source>
</evidence>
<evidence type="ECO:0000256" key="13">
    <source>
        <dbReference type="ARBA" id="ARBA00023284"/>
    </source>
</evidence>
<dbReference type="SUPFAM" id="SSF51905">
    <property type="entry name" value="FAD/NAD(P)-binding domain"/>
    <property type="match status" value="2"/>
</dbReference>
<evidence type="ECO:0000256" key="4">
    <source>
        <dbReference type="ARBA" id="ARBA00006442"/>
    </source>
</evidence>
<dbReference type="PRINTS" id="PR00368">
    <property type="entry name" value="FADPNR"/>
</dbReference>
<evidence type="ECO:0000256" key="2">
    <source>
        <dbReference type="ARBA" id="ARBA00003362"/>
    </source>
</evidence>
<evidence type="ECO:0000259" key="19">
    <source>
        <dbReference type="Pfam" id="PF21791"/>
    </source>
</evidence>
<dbReference type="FunFam" id="1.10.10.1410:FF:000002">
    <property type="entry name" value="60S acidic ribosomal protein P2"/>
    <property type="match status" value="1"/>
</dbReference>
<sequence>MTRHVYDAHPFPALLYFPYIRSTKSMAEKYFKYVIVGGGVAAGYAAREFAKQGVKPGELAIISKEAVAPYERPALSKAYLFPEGAARLPGFHVCVGSGGERLLPEWYTEKGIALILSTEIVKANLASKTLISAAGETFKYQILIIATGSTVIRLTDFGVQGADSKNIFYLREIDDADKLVEAIKAKKNGKAVIVGGGYIGLELGAVMKINNFDVSMVYPEPWCMPRLFTSDIAAFYEGYYENKEIKIIKGTVAVGFTADANGEVKEVKLKDGRVLEADIVVVGVGGRPLTLLFKAQVEEDKGGIKTDGFFKTSVPDVYAVGDVATFPMKLYNEIRRVEHVDHARKSAEQAVKAICASEEGKSIDEYDYLPFFYSRAFDLSWQFYGDNVGETVLFGDSNPKSPKPKFGSYWIKDGKVVGVFLEGGTPEENKAIAKVARSAFISASCSCRSRAFLSFSEKMKVVAAYLLAVLGGNQSPSADDLKDILGSVGAETDDDRFELLLSQVKVVAVAATGGGGGGAAAPAAAEPKKEEKVEEKEESDDDMGFSLFD</sequence>
<keyword evidence="7" id="KW-0274">FAD</keyword>
<keyword evidence="8" id="KW-0521">NADP</keyword>
<dbReference type="InterPro" id="IPR048618">
    <property type="entry name" value="MDHAR3-like_C"/>
</dbReference>
<dbReference type="InterPro" id="IPR027534">
    <property type="entry name" value="Ribosomal_P1/P2"/>
</dbReference>
<evidence type="ECO:0000256" key="3">
    <source>
        <dbReference type="ARBA" id="ARBA00005436"/>
    </source>
</evidence>
<keyword evidence="13" id="KW-0676">Redox-active center</keyword>
<dbReference type="Gene3D" id="3.30.390.30">
    <property type="match status" value="1"/>
</dbReference>
<feature type="domain" description="FAD/NAD(P)-binding" evidence="18">
    <location>
        <begin position="31"/>
        <end position="346"/>
    </location>
</feature>
<comment type="subunit">
    <text evidence="5">P1 and P2 exist as dimers at the large ribosomal subunit.</text>
</comment>
<comment type="similarity">
    <text evidence="4">Belongs to the FAD-dependent oxidoreductase family.</text>
</comment>
<proteinExistence type="inferred from homology"/>
<dbReference type="InterPro" id="IPR044076">
    <property type="entry name" value="Ribosomal_P2"/>
</dbReference>
<dbReference type="Gene3D" id="3.50.50.60">
    <property type="entry name" value="FAD/NAD(P)-binding domain"/>
    <property type="match status" value="2"/>
</dbReference>
<accession>A0A5J4ZG48</accession>
<dbReference type="CDD" id="cd05833">
    <property type="entry name" value="Ribosomal_P2"/>
    <property type="match status" value="1"/>
</dbReference>
<dbReference type="OrthoDB" id="432169at2759"/>
<keyword evidence="10" id="KW-0560">Oxidoreductase</keyword>
<evidence type="ECO:0000256" key="10">
    <source>
        <dbReference type="ARBA" id="ARBA00023002"/>
    </source>
</evidence>
<comment type="cofactor">
    <cofactor evidence="1">
        <name>FAD</name>
        <dbReference type="ChEBI" id="CHEBI:57692"/>
    </cofactor>
</comment>
<comment type="function">
    <text evidence="14">Catalyzes the conversion of monodehydroascorbate to ascorbate, oxidizing NADH in the process.</text>
</comment>
<evidence type="ECO:0000256" key="16">
    <source>
        <dbReference type="ARBA" id="ARBA00048948"/>
    </source>
</evidence>
<dbReference type="PANTHER" id="PTHR43557">
    <property type="entry name" value="APOPTOSIS-INDUCING FACTOR 1"/>
    <property type="match status" value="1"/>
</dbReference>
<comment type="catalytic activity">
    <reaction evidence="16">
        <text>2 monodehydro-L-ascorbate radical + NADH + H(+) = 2 L-ascorbate + NAD(+)</text>
        <dbReference type="Rhea" id="RHEA:14581"/>
        <dbReference type="ChEBI" id="CHEBI:15378"/>
        <dbReference type="ChEBI" id="CHEBI:38290"/>
        <dbReference type="ChEBI" id="CHEBI:57540"/>
        <dbReference type="ChEBI" id="CHEBI:57945"/>
        <dbReference type="ChEBI" id="CHEBI:59513"/>
        <dbReference type="EC" id="1.6.5.4"/>
    </reaction>
</comment>
<feature type="region of interest" description="Disordered" evidence="17">
    <location>
        <begin position="514"/>
        <end position="549"/>
    </location>
</feature>